<reference evidence="1 2" key="1">
    <citation type="journal article" date="2022" name="Genome Biol. Evol.">
        <title>The Spruce Budworm Genome: Reconstructing the Evolutionary History of Antifreeze Proteins.</title>
        <authorList>
            <person name="Beliveau C."/>
            <person name="Gagne P."/>
            <person name="Picq S."/>
            <person name="Vernygora O."/>
            <person name="Keeling C.I."/>
            <person name="Pinkney K."/>
            <person name="Doucet D."/>
            <person name="Wen F."/>
            <person name="Johnston J.S."/>
            <person name="Maaroufi H."/>
            <person name="Boyle B."/>
            <person name="Laroche J."/>
            <person name="Dewar K."/>
            <person name="Juretic N."/>
            <person name="Blackburn G."/>
            <person name="Nisole A."/>
            <person name="Brunet B."/>
            <person name="Brandao M."/>
            <person name="Lumley L."/>
            <person name="Duan J."/>
            <person name="Quan G."/>
            <person name="Lucarotti C.J."/>
            <person name="Roe A.D."/>
            <person name="Sperling F.A.H."/>
            <person name="Levesque R.C."/>
            <person name="Cusson M."/>
        </authorList>
    </citation>
    <scope>NUCLEOTIDE SEQUENCE [LARGE SCALE GENOMIC DNA]</scope>
    <source>
        <strain evidence="1">Glfc:IPQL:Cfum</strain>
    </source>
</reference>
<keyword evidence="2" id="KW-1185">Reference proteome</keyword>
<evidence type="ECO:0000313" key="2">
    <source>
        <dbReference type="Proteomes" id="UP001064048"/>
    </source>
</evidence>
<accession>A0ACC0JN60</accession>
<proteinExistence type="predicted"/>
<name>A0ACC0JN60_CHOFU</name>
<gene>
    <name evidence="1" type="ORF">MSG28_011400</name>
</gene>
<protein>
    <submittedName>
        <fullName evidence="1">Uncharacterized protein</fullName>
    </submittedName>
</protein>
<comment type="caution">
    <text evidence="1">The sequence shown here is derived from an EMBL/GenBank/DDBJ whole genome shotgun (WGS) entry which is preliminary data.</text>
</comment>
<evidence type="ECO:0000313" key="1">
    <source>
        <dbReference type="EMBL" id="KAI8425577.1"/>
    </source>
</evidence>
<dbReference type="EMBL" id="CM046119">
    <property type="protein sequence ID" value="KAI8425577.1"/>
    <property type="molecule type" value="Genomic_DNA"/>
</dbReference>
<sequence>MRVGSASVAMRVGSASVAMRVGSASVAMRVGSASVAVRRNQVLKGHIRTHTGERPYQCSRCPAQFSQASILGTHVRLIHLRLTRDGRPKPKPNK</sequence>
<dbReference type="Proteomes" id="UP001064048">
    <property type="component" value="Chromosome 19"/>
</dbReference>
<organism evidence="1 2">
    <name type="scientific">Choristoneura fumiferana</name>
    <name type="common">Spruce budworm moth</name>
    <name type="synonym">Archips fumiferana</name>
    <dbReference type="NCBI Taxonomy" id="7141"/>
    <lineage>
        <taxon>Eukaryota</taxon>
        <taxon>Metazoa</taxon>
        <taxon>Ecdysozoa</taxon>
        <taxon>Arthropoda</taxon>
        <taxon>Hexapoda</taxon>
        <taxon>Insecta</taxon>
        <taxon>Pterygota</taxon>
        <taxon>Neoptera</taxon>
        <taxon>Endopterygota</taxon>
        <taxon>Lepidoptera</taxon>
        <taxon>Glossata</taxon>
        <taxon>Ditrysia</taxon>
        <taxon>Tortricoidea</taxon>
        <taxon>Tortricidae</taxon>
        <taxon>Tortricinae</taxon>
        <taxon>Choristoneura</taxon>
    </lineage>
</organism>